<keyword evidence="5" id="KW-1185">Reference proteome</keyword>
<dbReference type="AlphaFoldDB" id="A0AAD5ZCT2"/>
<evidence type="ECO:0000256" key="2">
    <source>
        <dbReference type="ARBA" id="ARBA00022679"/>
    </source>
</evidence>
<dbReference type="Gene3D" id="3.30.559.10">
    <property type="entry name" value="Chloramphenicol acetyltransferase-like domain"/>
    <property type="match status" value="1"/>
</dbReference>
<gene>
    <name evidence="4" type="ORF">LUZ61_020174</name>
</gene>
<evidence type="ECO:0000256" key="1">
    <source>
        <dbReference type="ARBA" id="ARBA00009861"/>
    </source>
</evidence>
<comment type="caution">
    <text evidence="4">The sequence shown here is derived from an EMBL/GenBank/DDBJ whole genome shotgun (WGS) entry which is preliminary data.</text>
</comment>
<dbReference type="InterPro" id="IPR023213">
    <property type="entry name" value="CAT-like_dom_sf"/>
</dbReference>
<dbReference type="PANTHER" id="PTHR31642:SF138">
    <property type="entry name" value="PUTRESCINE HYDROXYCINNAMOYLTRANSFERASE 1"/>
    <property type="match status" value="1"/>
</dbReference>
<evidence type="ECO:0000313" key="5">
    <source>
        <dbReference type="Proteomes" id="UP001210211"/>
    </source>
</evidence>
<organism evidence="4 5">
    <name type="scientific">Rhynchospora tenuis</name>
    <dbReference type="NCBI Taxonomy" id="198213"/>
    <lineage>
        <taxon>Eukaryota</taxon>
        <taxon>Viridiplantae</taxon>
        <taxon>Streptophyta</taxon>
        <taxon>Embryophyta</taxon>
        <taxon>Tracheophyta</taxon>
        <taxon>Spermatophyta</taxon>
        <taxon>Magnoliopsida</taxon>
        <taxon>Liliopsida</taxon>
        <taxon>Poales</taxon>
        <taxon>Cyperaceae</taxon>
        <taxon>Cyperoideae</taxon>
        <taxon>Rhynchosporeae</taxon>
        <taxon>Rhynchospora</taxon>
    </lineage>
</organism>
<dbReference type="GO" id="GO:0016747">
    <property type="term" value="F:acyltransferase activity, transferring groups other than amino-acyl groups"/>
    <property type="evidence" value="ECO:0007669"/>
    <property type="project" value="TreeGrafter"/>
</dbReference>
<dbReference type="PANTHER" id="PTHR31642">
    <property type="entry name" value="TRICHOTHECENE 3-O-ACETYLTRANSFERASE"/>
    <property type="match status" value="1"/>
</dbReference>
<keyword evidence="2" id="KW-0808">Transferase</keyword>
<dbReference type="InterPro" id="IPR050317">
    <property type="entry name" value="Plant_Fungal_Acyltransferase"/>
</dbReference>
<reference evidence="4 5" key="1">
    <citation type="journal article" date="2022" name="Cell">
        <title>Repeat-based holocentromeres influence genome architecture and karyotype evolution.</title>
        <authorList>
            <person name="Hofstatter P.G."/>
            <person name="Thangavel G."/>
            <person name="Lux T."/>
            <person name="Neumann P."/>
            <person name="Vondrak T."/>
            <person name="Novak P."/>
            <person name="Zhang M."/>
            <person name="Costa L."/>
            <person name="Castellani M."/>
            <person name="Scott A."/>
            <person name="Toegelov H."/>
            <person name="Fuchs J."/>
            <person name="Mata-Sucre Y."/>
            <person name="Dias Y."/>
            <person name="Vanzela A.L.L."/>
            <person name="Huettel B."/>
            <person name="Almeida C.C.S."/>
            <person name="Simkova H."/>
            <person name="Souza G."/>
            <person name="Pedrosa-Harand A."/>
            <person name="Macas J."/>
            <person name="Mayer K.F.X."/>
            <person name="Houben A."/>
            <person name="Marques A."/>
        </authorList>
    </citation>
    <scope>NUCLEOTIDE SEQUENCE [LARGE SCALE GENOMIC DNA]</scope>
    <source>
        <strain evidence="4">RhyTen1mFocal</strain>
    </source>
</reference>
<keyword evidence="3" id="KW-0012">Acyltransferase</keyword>
<accession>A0AAD5ZCT2</accession>
<dbReference type="Proteomes" id="UP001210211">
    <property type="component" value="Unassembled WGS sequence"/>
</dbReference>
<protein>
    <submittedName>
        <fullName evidence="4">Uncharacterized protein</fullName>
    </submittedName>
</protein>
<dbReference type="EMBL" id="JAMRDG010000002">
    <property type="protein sequence ID" value="KAJ3691010.1"/>
    <property type="molecule type" value="Genomic_DNA"/>
</dbReference>
<name>A0AAD5ZCT2_9POAL</name>
<dbReference type="Pfam" id="PF02458">
    <property type="entry name" value="Transferase"/>
    <property type="match status" value="1"/>
</dbReference>
<evidence type="ECO:0000313" key="4">
    <source>
        <dbReference type="EMBL" id="KAJ3691010.1"/>
    </source>
</evidence>
<comment type="similarity">
    <text evidence="1">Belongs to the plant acyltransferase family.</text>
</comment>
<proteinExistence type="inferred from homology"/>
<evidence type="ECO:0000256" key="3">
    <source>
        <dbReference type="ARBA" id="ARBA00023315"/>
    </source>
</evidence>
<sequence length="141" mass="15690">MVGVLESSFVVPSDETPKGRLWLSNLDHIAPRGYVGTVNFYNKTEATNFFSVEKLKAALSKVLVLFYPLAGWHVVGSDGRIELDCNAEGCLFVRAQLERTFDGINVMPSNRELEDLFVPSVEMAGSSPVMLMIQVKIFYVI</sequence>